<evidence type="ECO:0000313" key="2">
    <source>
        <dbReference type="Proteomes" id="UP001165064"/>
    </source>
</evidence>
<comment type="caution">
    <text evidence="1">The sequence shown here is derived from an EMBL/GenBank/DDBJ whole genome shotgun (WGS) entry which is preliminary data.</text>
</comment>
<proteinExistence type="predicted"/>
<name>A0ACB5TPJ6_AMBMO</name>
<reference evidence="1" key="1">
    <citation type="submission" date="2023-04" db="EMBL/GenBank/DDBJ databases">
        <title>Ambrosiozyma monospora NBRC 10751.</title>
        <authorList>
            <person name="Ichikawa N."/>
            <person name="Sato H."/>
            <person name="Tonouchi N."/>
        </authorList>
    </citation>
    <scope>NUCLEOTIDE SEQUENCE</scope>
    <source>
        <strain evidence="1">NBRC 10751</strain>
    </source>
</reference>
<organism evidence="1 2">
    <name type="scientific">Ambrosiozyma monospora</name>
    <name type="common">Yeast</name>
    <name type="synonym">Endomycopsis monosporus</name>
    <dbReference type="NCBI Taxonomy" id="43982"/>
    <lineage>
        <taxon>Eukaryota</taxon>
        <taxon>Fungi</taxon>
        <taxon>Dikarya</taxon>
        <taxon>Ascomycota</taxon>
        <taxon>Saccharomycotina</taxon>
        <taxon>Pichiomycetes</taxon>
        <taxon>Pichiales</taxon>
        <taxon>Pichiaceae</taxon>
        <taxon>Ambrosiozyma</taxon>
    </lineage>
</organism>
<dbReference type="Proteomes" id="UP001165064">
    <property type="component" value="Unassembled WGS sequence"/>
</dbReference>
<keyword evidence="2" id="KW-1185">Reference proteome</keyword>
<dbReference type="EMBL" id="BSXS01008452">
    <property type="protein sequence ID" value="GME92526.1"/>
    <property type="molecule type" value="Genomic_DNA"/>
</dbReference>
<accession>A0ACB5TPJ6</accession>
<evidence type="ECO:0000313" key="1">
    <source>
        <dbReference type="EMBL" id="GME92526.1"/>
    </source>
</evidence>
<gene>
    <name evidence="1" type="ORF">Amon02_000909200</name>
</gene>
<protein>
    <submittedName>
        <fullName evidence="1">Unnamed protein product</fullName>
    </submittedName>
</protein>
<sequence>MVAEDEDEDDGVNQVPVGLGSTDAGDQTALEDSVTDQSDVSGLENKTKSFTNQDVVEVRDVSAATPCRVLDELEDDDEDSPSDDKTNVGAEHKVEPVVPAKRPVAVEGKKELVVTKPVEPKSIGQDEPETESESDSEGDTTAETEDGMSTEPEAKKTDVEEEKPKEVETKSHVNTGEPAAIPKLETDSKSAIESSEPVTDKSVDTSEPPLTKTISTEKHAPPKSSHRPSTSKPVNVPPHKPANRPSTSESIGAPLKPTSTSDSISSTDSVGLHSKKPPPKVPKKPSSKIAEFQQRLAQQQQQDIGLLAKHHAPPPKPKPKRVMSHESDNGDADYDKDKEEQDSAPVVKPKKVGKLNSVFAKNLDGMLGRGLPGMVPGMGMPLPGMALGGGLPPALAAKMAANHGSDDDDDDDKDGDDKEEKKEVKKHEKKVTDARKGRAKGPRGRKLPGKIKEKIVVNDDTLGVSGPKLSVFTVDSLWSIKPKFDEADFDSSVDVSKSSDVTGHDRSVGQGHGTERRVSSKDILAELKSKVGDDNESTKK</sequence>